<dbReference type="Proteomes" id="UP000066624">
    <property type="component" value="Chromosome"/>
</dbReference>
<organism evidence="4 5">
    <name type="scientific">Wenzhouxiangella marina</name>
    <dbReference type="NCBI Taxonomy" id="1579979"/>
    <lineage>
        <taxon>Bacteria</taxon>
        <taxon>Pseudomonadati</taxon>
        <taxon>Pseudomonadota</taxon>
        <taxon>Gammaproteobacteria</taxon>
        <taxon>Chromatiales</taxon>
        <taxon>Wenzhouxiangellaceae</taxon>
        <taxon>Wenzhouxiangella</taxon>
    </lineage>
</organism>
<feature type="signal peptide" evidence="3">
    <location>
        <begin position="1"/>
        <end position="24"/>
    </location>
</feature>
<feature type="transmembrane region" description="Helical" evidence="2">
    <location>
        <begin position="163"/>
        <end position="184"/>
    </location>
</feature>
<keyword evidence="2" id="KW-0812">Transmembrane</keyword>
<dbReference type="EMBL" id="CP012154">
    <property type="protein sequence ID" value="AKS41561.1"/>
    <property type="molecule type" value="Genomic_DNA"/>
</dbReference>
<proteinExistence type="predicted"/>
<dbReference type="Pfam" id="PF17803">
    <property type="entry name" value="Cadherin_4"/>
    <property type="match status" value="1"/>
</dbReference>
<dbReference type="OrthoDB" id="5800390at2"/>
<sequence length="2322" mass="232209">MSTSVRFRILFVLFALLSFGAASAQTLDFEVLIDTDNDAATGCAVVPTGGGPLGGFEQRLQASVNPVTLEVVALERAACAGSGFGTAAPVPGFPTPYPLALNAGLGGADAIELAVARSALVSTNAVQVRLAFIGDNGTGSDVLETIDGGPGGPILFGLPFEPVAIPTLTVLGLALMALILLGMATLAQRRLGRTGTLMAVMLVAGSAWAMSFLLDGDVSDWNGLSAIAQDPTGDATDSSSAIDLVAAFASTAGDEVFFRIDVVDVENLAPTAAADAYSTDEDTALNVAAPGVLANDSDPEADPLNAILATGPSNAQSFTLNPDGSFDYLPGPDFNGSDSFSYLANDGQSDSNPATVTLTINPVNDPPVASDDLASTDENTQVVIDVLANDSDIDGNPDPATVTITAAPGNGSTSVDPITGAITYTPAADFNGSDSLSYEVCDDGTPTPAACATANVAITIVAVNDAPSFTASNPPAVNEDAGAQTVNGWVTNFDPGPNEGGQSVLAYLVTGVSDPSLFSAAPSVDVAGNLSYTPAPNASGTSTFDVAVQDDGGTANGGTDTSPVQTFTITVNPLDDAPLAVDDTATVNEDDSAQAIDVLANDVDIDGGPISIAMATQPANGTVVIIGGGSGLTYQPDPDACNDGSPTDDFSYTLAPGGSTATVAVTVVCVNDPPTVSFPTAGASFDAGVGPVTLDPAATLTDIDSNQFNRVEATLDIGGTCDPLDTLTIENQGGGAGQIGFDGSTVSFEGTPISTLVQAWACLDAGTGTQTPFRVDLDTNADQIATEALLRALQFTTSSGDTTARIAQVSVADDDNATGSAAQIINIDRAPVAVADTLDVALGSVDSSLSVLSNDDPGAPAAVVDVYADSGDIGGASQVVAPGLYTHPIGGFTVSIQAGGSLTVDATAGGVSAGSYAFDYQITNASGSSVATVTIDIVEAPAPRDDDLAVVIGNVLNVDLTADNGSGVDNIGTPPFTSLSFGAGDLGGSVTDNPAGSTIGLAGGTLNIDSLGTLDLTGATTTGDYSFQYQLSNSVGSGIATVTIQVQAIPVANADSFNVAVGDPLTLPAGALFADNGFGADDRGSPLANVQSFGGGDLGGTVTSNPAGSSTGLAGGALSVFADGSLTLSGTSTAGSYSFDYRLANAAGSSDATITIVVEQAPTANDDLAAAGSTPGDAFHTALDVALAPADGSPEDLDSNDVLGTPAATIASFGTIQTNDGSGGFNPPFGTVTSNAQGTTVSPLPNYASGSLVVNANGTYNFTPPTGYVGLFAFEYRLSNSVGSSDALVTLAVGNRPSCTADTFTGTANIDFDINSVAGVLANDSGSNITVTQSMGSAANVGSRVATTNGGFVTLNANGSFNYSPPAGVAGASADSFSYAISNGFGQVTANCTATVSLNTDGGTIAWFIDRGGVGNNLGTFADPFLSIAAFNAVNDGTGNNPADGDVIYVFNDFPGFYNEADGFNLRSGQSIYGGTVQFDTVYTATGSTSAAYNSFAASAEGNPTQIRTTGDDAFDIASNNTVRGFWVDSTAGYAFADSGVNIGTTTISDVSTFNNGGVFNLQNGGTINATLGRMSSSVSSDGVSVIALNGISGTITDTTPGGIIYNANGNVFDIRNSTASLTVSSPVIRGTGSGAGLFLSNADGTISFGATFELTSGTAGISIENGSDGSLTISDAGSSIRSIQGVPFRVNSSTMAINYAGNITHTVASGSNIAFRTIEIVGGSGPITFGGAIITGANPAGQLATAETIYLENTGTANVIAFNYVDSTTLGVPAIASRVSGNVAMNRFRVLCDGDLGPDNHCIDISDTTSSGFTVESLYTRHGDAGESGGAISLTNTPGVWTIEDVSNGLNGRNGPLVFGNNFGTLNIGTVNSPTSPGAPNPGPFTVDAGPALDLTGGVINIRSSNLQAFNSVNGIRLTNTTGVGLNVLDGQIPNSTGDAVRLTSAENVTLNSFEISGSDVNGIFGQTVTNFTLSNSLITNNGDAVDEGGLRFEDLLGAATISNTTISGSAEHNIEITNVSGTLSPLTISNSTLSTNSAVLGADGLLLETRNSASADVIVTGSTFLDNRSDGIQINALDNSEASLTVDDTDFLSTLDASPGGSVAARGIVLSAATSARISFDIGTTLPNLFENFSPNVGEEAINLTLVSTSTNSALLSGRINNNTFINSGGAIGIDGRGDGAMVLEIDGNTANTTRQAIDGIIGDALGDAATADLTITNNSLTVSGTAANPNNEAIGWLGDRDTVTCMNVRGNTGVASGTRDDILLDDFTDPGGAMLLESGVTDCGGACANSEAHLLATNTITDAFSTAALVTPGSCTVVP</sequence>
<feature type="compositionally biased region" description="Low complexity" evidence="1">
    <location>
        <begin position="550"/>
        <end position="561"/>
    </location>
</feature>
<evidence type="ECO:0000256" key="1">
    <source>
        <dbReference type="SAM" id="MobiDB-lite"/>
    </source>
</evidence>
<feature type="transmembrane region" description="Helical" evidence="2">
    <location>
        <begin position="196"/>
        <end position="214"/>
    </location>
</feature>
<dbReference type="GO" id="GO:0016020">
    <property type="term" value="C:membrane"/>
    <property type="evidence" value="ECO:0007669"/>
    <property type="project" value="InterPro"/>
</dbReference>
<dbReference type="Gene3D" id="2.60.40.3440">
    <property type="match status" value="3"/>
</dbReference>
<gene>
    <name evidence="4" type="ORF">WM2015_1187</name>
</gene>
<keyword evidence="2" id="KW-1133">Transmembrane helix</keyword>
<feature type="region of interest" description="Disordered" evidence="1">
    <location>
        <begin position="534"/>
        <end position="563"/>
    </location>
</feature>
<keyword evidence="2" id="KW-0472">Membrane</keyword>
<dbReference type="InterPro" id="IPR011050">
    <property type="entry name" value="Pectin_lyase_fold/virulence"/>
</dbReference>
<protein>
    <submittedName>
        <fullName evidence="4">Uncharacterized protein</fullName>
    </submittedName>
</protein>
<dbReference type="Pfam" id="PF17963">
    <property type="entry name" value="Big_9"/>
    <property type="match status" value="3"/>
</dbReference>
<dbReference type="PATRIC" id="fig|1579979.3.peg.1216"/>
<evidence type="ECO:0000313" key="5">
    <source>
        <dbReference type="Proteomes" id="UP000066624"/>
    </source>
</evidence>
<dbReference type="GO" id="GO:0007156">
    <property type="term" value="P:homophilic cell adhesion via plasma membrane adhesion molecules"/>
    <property type="evidence" value="ECO:0007669"/>
    <property type="project" value="InterPro"/>
</dbReference>
<dbReference type="STRING" id="1579979.WM2015_1187"/>
<keyword evidence="3" id="KW-0732">Signal</keyword>
<evidence type="ECO:0000313" key="4">
    <source>
        <dbReference type="EMBL" id="AKS41561.1"/>
    </source>
</evidence>
<dbReference type="RefSeq" id="WP_049725197.1">
    <property type="nucleotide sequence ID" value="NZ_CP012154.1"/>
</dbReference>
<evidence type="ECO:0000256" key="2">
    <source>
        <dbReference type="SAM" id="Phobius"/>
    </source>
</evidence>
<accession>A0A0K0XVB4</accession>
<dbReference type="KEGG" id="wma:WM2015_1187"/>
<dbReference type="CDD" id="cd11304">
    <property type="entry name" value="Cadherin_repeat"/>
    <property type="match status" value="1"/>
</dbReference>
<dbReference type="InterPro" id="IPR006626">
    <property type="entry name" value="PbH1"/>
</dbReference>
<keyword evidence="5" id="KW-1185">Reference proteome</keyword>
<feature type="compositionally biased region" description="Polar residues" evidence="1">
    <location>
        <begin position="534"/>
        <end position="544"/>
    </location>
</feature>
<dbReference type="SUPFAM" id="SSF51126">
    <property type="entry name" value="Pectin lyase-like"/>
    <property type="match status" value="1"/>
</dbReference>
<dbReference type="GO" id="GO:0005509">
    <property type="term" value="F:calcium ion binding"/>
    <property type="evidence" value="ECO:0007669"/>
    <property type="project" value="InterPro"/>
</dbReference>
<reference evidence="4 5" key="1">
    <citation type="submission" date="2015-07" db="EMBL/GenBank/DDBJ databases">
        <authorList>
            <person name="Noorani M."/>
        </authorList>
    </citation>
    <scope>NUCLEOTIDE SEQUENCE [LARGE SCALE GENOMIC DNA]</scope>
    <source>
        <strain evidence="4 5">KCTC 42284</strain>
    </source>
</reference>
<dbReference type="PROSITE" id="PS50268">
    <property type="entry name" value="CADHERIN_2"/>
    <property type="match status" value="1"/>
</dbReference>
<name>A0A0K0XVB4_9GAMM</name>
<feature type="chain" id="PRO_5043444612" evidence="3">
    <location>
        <begin position="25"/>
        <end position="2322"/>
    </location>
</feature>
<evidence type="ECO:0000256" key="3">
    <source>
        <dbReference type="SAM" id="SignalP"/>
    </source>
</evidence>
<dbReference type="InterPro" id="IPR002126">
    <property type="entry name" value="Cadherin-like_dom"/>
</dbReference>
<dbReference type="NCBIfam" id="NF012211">
    <property type="entry name" value="tand_rpt_95"/>
    <property type="match status" value="3"/>
</dbReference>
<dbReference type="InterPro" id="IPR040853">
    <property type="entry name" value="RapA2_cadherin-like"/>
</dbReference>
<dbReference type="SMART" id="SM00710">
    <property type="entry name" value="PbH1"/>
    <property type="match status" value="11"/>
</dbReference>